<dbReference type="RefSeq" id="WP_114338126.1">
    <property type="nucleotide sequence ID" value="NZ_QPID01000005.1"/>
</dbReference>
<keyword evidence="4 9" id="KW-0812">Transmembrane</keyword>
<feature type="transmembrane region" description="Helical" evidence="9">
    <location>
        <begin position="12"/>
        <end position="31"/>
    </location>
</feature>
<dbReference type="Pfam" id="PF04093">
    <property type="entry name" value="MreD"/>
    <property type="match status" value="1"/>
</dbReference>
<dbReference type="OrthoDB" id="6647425at2"/>
<feature type="transmembrane region" description="Helical" evidence="9">
    <location>
        <begin position="74"/>
        <end position="92"/>
    </location>
</feature>
<organism evidence="10 11">
    <name type="scientific">Corallincola holothuriorum</name>
    <dbReference type="NCBI Taxonomy" id="2282215"/>
    <lineage>
        <taxon>Bacteria</taxon>
        <taxon>Pseudomonadati</taxon>
        <taxon>Pseudomonadota</taxon>
        <taxon>Gammaproteobacteria</taxon>
        <taxon>Alteromonadales</taxon>
        <taxon>Psychromonadaceae</taxon>
        <taxon>Corallincola</taxon>
    </lineage>
</organism>
<keyword evidence="7 8" id="KW-0472">Membrane</keyword>
<evidence type="ECO:0000313" key="10">
    <source>
        <dbReference type="EMBL" id="RCU49840.1"/>
    </source>
</evidence>
<evidence type="ECO:0000256" key="3">
    <source>
        <dbReference type="ARBA" id="ARBA00022475"/>
    </source>
</evidence>
<dbReference type="GO" id="GO:0008360">
    <property type="term" value="P:regulation of cell shape"/>
    <property type="evidence" value="ECO:0007669"/>
    <property type="project" value="UniProtKB-UniRule"/>
</dbReference>
<evidence type="ECO:0000256" key="7">
    <source>
        <dbReference type="ARBA" id="ARBA00023136"/>
    </source>
</evidence>
<accession>A0A368NIA3</accession>
<dbReference type="InterPro" id="IPR007227">
    <property type="entry name" value="Cell_shape_determining_MreD"/>
</dbReference>
<evidence type="ECO:0000256" key="9">
    <source>
        <dbReference type="SAM" id="Phobius"/>
    </source>
</evidence>
<evidence type="ECO:0000256" key="8">
    <source>
        <dbReference type="PIRNR" id="PIRNR018472"/>
    </source>
</evidence>
<keyword evidence="3 8" id="KW-1003">Cell membrane</keyword>
<dbReference type="GO" id="GO:0005886">
    <property type="term" value="C:plasma membrane"/>
    <property type="evidence" value="ECO:0007669"/>
    <property type="project" value="UniProtKB-SubCell"/>
</dbReference>
<dbReference type="PIRSF" id="PIRSF018472">
    <property type="entry name" value="MreD_proteobac"/>
    <property type="match status" value="1"/>
</dbReference>
<dbReference type="EMBL" id="QPID01000005">
    <property type="protein sequence ID" value="RCU49840.1"/>
    <property type="molecule type" value="Genomic_DNA"/>
</dbReference>
<comment type="similarity">
    <text evidence="2 8">Belongs to the MreD family.</text>
</comment>
<comment type="caution">
    <text evidence="10">The sequence shown here is derived from an EMBL/GenBank/DDBJ whole genome shotgun (WGS) entry which is preliminary data.</text>
</comment>
<dbReference type="PANTHER" id="PTHR37484:SF1">
    <property type="entry name" value="ROD SHAPE-DETERMINING PROTEIN MRED"/>
    <property type="match status" value="1"/>
</dbReference>
<evidence type="ECO:0000256" key="2">
    <source>
        <dbReference type="ARBA" id="ARBA00007776"/>
    </source>
</evidence>
<dbReference type="NCBIfam" id="TIGR03426">
    <property type="entry name" value="shape_MreD"/>
    <property type="match status" value="1"/>
</dbReference>
<proteinExistence type="inferred from homology"/>
<dbReference type="Proteomes" id="UP000252558">
    <property type="component" value="Unassembled WGS sequence"/>
</dbReference>
<evidence type="ECO:0000256" key="5">
    <source>
        <dbReference type="ARBA" id="ARBA00022960"/>
    </source>
</evidence>
<evidence type="ECO:0000256" key="4">
    <source>
        <dbReference type="ARBA" id="ARBA00022692"/>
    </source>
</evidence>
<name>A0A368NIA3_9GAMM</name>
<reference evidence="10 11" key="1">
    <citation type="submission" date="2018-07" db="EMBL/GenBank/DDBJ databases">
        <title>Corallincola holothuriorum sp. nov., a new facultative anaerobe isolated from sea cucumber Apostichopus japonicus.</title>
        <authorList>
            <person name="Xia H."/>
        </authorList>
    </citation>
    <scope>NUCLEOTIDE SEQUENCE [LARGE SCALE GENOMIC DNA]</scope>
    <source>
        <strain evidence="10 11">C4</strain>
    </source>
</reference>
<comment type="subcellular location">
    <subcellularLocation>
        <location evidence="8">Cell inner membrane</location>
    </subcellularLocation>
    <subcellularLocation>
        <location evidence="1">Cell membrane</location>
        <topology evidence="1">Multi-pass membrane protein</topology>
    </subcellularLocation>
</comment>
<feature type="transmembrane region" description="Helical" evidence="9">
    <location>
        <begin position="104"/>
        <end position="122"/>
    </location>
</feature>
<keyword evidence="5 8" id="KW-0133">Cell shape</keyword>
<evidence type="ECO:0000256" key="6">
    <source>
        <dbReference type="ARBA" id="ARBA00022989"/>
    </source>
</evidence>
<dbReference type="AlphaFoldDB" id="A0A368NIA3"/>
<sequence length="162" mass="18714">MSLQLPNGRITIYFSLVLALVLTIMPLPSVVSAWRPTWVLLVLLYWTLALPHRVNVGHAWVLGLLQDVLLGAPLGVHALSFSLACYVFALNFQRFRNFSIWQQSLLVGVICLMHQLLRFWAAYLFDDVALTSGILYPVFSSMVLWPWIFLLLRKTRRRFKVR</sequence>
<evidence type="ECO:0000256" key="1">
    <source>
        <dbReference type="ARBA" id="ARBA00004651"/>
    </source>
</evidence>
<feature type="transmembrane region" description="Helical" evidence="9">
    <location>
        <begin position="134"/>
        <end position="152"/>
    </location>
</feature>
<keyword evidence="6 9" id="KW-1133">Transmembrane helix</keyword>
<dbReference type="PANTHER" id="PTHR37484">
    <property type="entry name" value="ROD SHAPE-DETERMINING PROTEIN MRED"/>
    <property type="match status" value="1"/>
</dbReference>
<protein>
    <recommendedName>
        <fullName evidence="8">Rod shape-determining protein MreD</fullName>
    </recommendedName>
</protein>
<keyword evidence="11" id="KW-1185">Reference proteome</keyword>
<gene>
    <name evidence="10" type="primary">mreD</name>
    <name evidence="10" type="ORF">DU002_09390</name>
</gene>
<keyword evidence="8" id="KW-0997">Cell inner membrane</keyword>
<comment type="function">
    <text evidence="8">Involved in formation of the rod shape of the cell. May also contribute to regulation of formation of penicillin-binding proteins.</text>
</comment>
<evidence type="ECO:0000313" key="11">
    <source>
        <dbReference type="Proteomes" id="UP000252558"/>
    </source>
</evidence>
<dbReference type="InterPro" id="IPR026034">
    <property type="entry name" value="MreD_proteobac"/>
</dbReference>